<evidence type="ECO:0000313" key="16">
    <source>
        <dbReference type="EMBL" id="AYC64186.1"/>
    </source>
</evidence>
<dbReference type="GO" id="GO:0032549">
    <property type="term" value="F:ribonucleoside binding"/>
    <property type="evidence" value="ECO:0007669"/>
    <property type="project" value="InterPro"/>
</dbReference>
<organism evidence="16">
    <name type="scientific">Pseudobryopsis hainanensis</name>
    <dbReference type="NCBI Taxonomy" id="2320808"/>
    <lineage>
        <taxon>Eukaryota</taxon>
        <taxon>Viridiplantae</taxon>
        <taxon>Chlorophyta</taxon>
        <taxon>core chlorophytes</taxon>
        <taxon>Ulvophyceae</taxon>
        <taxon>TCBD clade</taxon>
        <taxon>Bryopsidales</taxon>
        <taxon>Bryopsidineae</taxon>
        <taxon>Pseudobryopsidaceae</taxon>
        <taxon>Pseudobryopsis</taxon>
    </lineage>
</organism>
<keyword evidence="16" id="KW-0934">Plastid</keyword>
<dbReference type="InterPro" id="IPR007642">
    <property type="entry name" value="RNA_pol_Rpb2_2"/>
</dbReference>
<gene>
    <name evidence="9 16" type="primary">rpoB</name>
</gene>
<feature type="domain" description="DNA-directed RNA polymerase subunit 2 hybrid-binding" evidence="12">
    <location>
        <begin position="617"/>
        <end position="992"/>
    </location>
</feature>
<dbReference type="InterPro" id="IPR007120">
    <property type="entry name" value="DNA-dir_RNAP_su2_dom"/>
</dbReference>
<dbReference type="InterPro" id="IPR015712">
    <property type="entry name" value="DNA-dir_RNA_pol_su2"/>
</dbReference>
<evidence type="ECO:0000256" key="10">
    <source>
        <dbReference type="RuleBase" id="RU000434"/>
    </source>
</evidence>
<dbReference type="EMBL" id="MH591091">
    <property type="protein sequence ID" value="AYC64186.1"/>
    <property type="molecule type" value="Genomic_DNA"/>
</dbReference>
<dbReference type="InterPro" id="IPR007121">
    <property type="entry name" value="RNA_pol_bsu_CS"/>
</dbReference>
<reference evidence="16" key="1">
    <citation type="submission" date="2018-07" db="EMBL/GenBank/DDBJ databases">
        <authorList>
            <person name="Cremen M.C."/>
            <person name="Leliaert F."/>
            <person name="West J."/>
            <person name="Lam D.W."/>
            <person name="Shimada S."/>
            <person name="Lopez-Bautista J.M."/>
            <person name="Verbruggen H."/>
        </authorList>
    </citation>
    <scope>NUCLEOTIDE SEQUENCE</scope>
</reference>
<dbReference type="GO" id="GO:0000428">
    <property type="term" value="C:DNA-directed RNA polymerase complex"/>
    <property type="evidence" value="ECO:0007669"/>
    <property type="project" value="UniProtKB-KW"/>
</dbReference>
<comment type="function">
    <text evidence="1 9 11">DNA-dependent RNA polymerase catalyzes the transcription of DNA into RNA using the four ribonucleoside triphosphates as substrates.</text>
</comment>
<dbReference type="GO" id="GO:0003677">
    <property type="term" value="F:DNA binding"/>
    <property type="evidence" value="ECO:0007669"/>
    <property type="project" value="UniProtKB-UniRule"/>
</dbReference>
<feature type="domain" description="RNA polymerase Rpb2" evidence="15">
    <location>
        <begin position="259"/>
        <end position="325"/>
    </location>
</feature>
<dbReference type="Pfam" id="PF04560">
    <property type="entry name" value="RNA_pol_Rpb2_7"/>
    <property type="match status" value="1"/>
</dbReference>
<evidence type="ECO:0000259" key="14">
    <source>
        <dbReference type="Pfam" id="PF04561"/>
    </source>
</evidence>
<dbReference type="GO" id="GO:0006351">
    <property type="term" value="P:DNA-templated transcription"/>
    <property type="evidence" value="ECO:0007669"/>
    <property type="project" value="UniProtKB-UniRule"/>
</dbReference>
<evidence type="ECO:0000259" key="15">
    <source>
        <dbReference type="Pfam" id="PF04565"/>
    </source>
</evidence>
<evidence type="ECO:0000256" key="6">
    <source>
        <dbReference type="ARBA" id="ARBA00023163"/>
    </source>
</evidence>
<dbReference type="HAMAP" id="MF_01321">
    <property type="entry name" value="RNApol_bact_RpoB"/>
    <property type="match status" value="1"/>
</dbReference>
<dbReference type="InterPro" id="IPR014724">
    <property type="entry name" value="RNA_pol_RPB2_OB-fold"/>
</dbReference>
<dbReference type="InterPro" id="IPR037034">
    <property type="entry name" value="RNA_pol_Rpb2_2_sf"/>
</dbReference>
<reference evidence="16" key="2">
    <citation type="journal article" date="2019" name="Mol. Phylogenet. Evol.">
        <title>Reassessment of the classification of bryopsidales (chlorophyta) based on chloroplast phylogenomic analyses.</title>
        <authorList>
            <person name="Cremen M.C."/>
            <person name="Leliaert F."/>
            <person name="West J."/>
            <person name="Lam D.W."/>
            <person name="Shimada S."/>
            <person name="Lopez-Bautista J.M."/>
            <person name="Verbruggen H."/>
        </authorList>
    </citation>
    <scope>NUCLEOTIDE SEQUENCE</scope>
</reference>
<dbReference type="Gene3D" id="2.40.50.100">
    <property type="match status" value="1"/>
</dbReference>
<dbReference type="Gene3D" id="2.40.270.10">
    <property type="entry name" value="DNA-directed RNA polymerase, subunit 2, domain 6"/>
    <property type="match status" value="2"/>
</dbReference>
<name>A0A3S5X2Q5_9CHLO</name>
<evidence type="ECO:0000256" key="2">
    <source>
        <dbReference type="ARBA" id="ARBA00006835"/>
    </source>
</evidence>
<sequence>MEICPPRVTVRWVLIGNIPLMTSRGHFLINGVPRVVVHQLVRRPGVYYHHRVHKINQQGAQTQVYRTYYVDIIVQRGSWLRFEVDKKQQLWACARRVTRTPISYFFKALGISRKRMRDDWSWSINYNFKESQTSHSTEYLKNKFLQGALDQGGREQINLRLGVLETQYYFTPGDFLQIVRSLIEFARRGSPSIEVDHLNQKCVRAVGELLIEPVQRGVQRFGQIISNQKGRPKHKLMYPTARPITGSLREFFLTHPLSQFMDETNPLSELTHKRRLSALGPGGVRRDSAGMSVRGIHPTYYGRLCPIETPEGQNAGLVNSLATWACISGSGVLLAPFQPIFKGQAQSQILPRFLTANLEENSFVIMADNPCSSLGFFKSHSLIARHGQSIQKVSSNQLEWMSFTPLSILSVATSLIPFLEHDDANRALMGSNMQRQAVPLIINQRACVQTQLEPRVIGSSQAGFQSCWPGLILYVSKTDLEAYVGLPNSRPLLPPNRFLINRTKNRQGEFYPKLYQRGRVLLHNLGGKKRAKSLSGTAAPTTWFRRTSILSNLTNASKSTKYFFQKSLGSKTGLGYLDFPSFESFQALRPSVTNAEINEAFNLSASRGDSRGAHRTLCHMEFQHFERSNQGTLVNQKPTGRVFDWIQGGDLVADAATSSQGALSLGREIWVAYMPWEGYNFEDAVLINRRLVSEETFTSLHIERLTIHIRETQHGLERLTSDFPGASGLDRARLDFNGIIQLGAWVQEGDVLVGKITPIQPRTLHPHERLLYDIVGQSTECVKDSSLRVPKGIQGRVIRLTISRQVIQGNGLGFECVQVYVAQKRTIKVGDKVAGRHGNKGVISKILPPQDLPYLLSGQVVDMVLNPLGVPSRMNVGQLFECMLGLAGHMLNEQFTLVPFDEGCGFEASRSFVYSKLLQLRQQTRQRAWFSERSPGKVVVFDGRTGQRCIQTVTVGCAYILKLVHLVDEKIHARSTGPYSLITQQPLRGRSKHGGQRLGEMEVWALEGFGCAYTLQELLTVKSDDARGRNQVMEALLKNTPMRRGTPESFKVLLRELQALCLDIKICRRIF</sequence>
<evidence type="ECO:0000256" key="7">
    <source>
        <dbReference type="ARBA" id="ARBA00026088"/>
    </source>
</evidence>
<dbReference type="Gene3D" id="3.90.1800.10">
    <property type="entry name" value="RNA polymerase alpha subunit dimerisation domain"/>
    <property type="match status" value="1"/>
</dbReference>
<dbReference type="Gene3D" id="3.90.1100.10">
    <property type="match status" value="2"/>
</dbReference>
<protein>
    <recommendedName>
        <fullName evidence="9">DNA-directed RNA polymerase subunit beta</fullName>
        <ecNumber evidence="9">2.7.7.6</ecNumber>
    </recommendedName>
    <alternativeName>
        <fullName evidence="9">PEP</fullName>
    </alternativeName>
    <alternativeName>
        <fullName evidence="9">Plastid-encoded RNA polymerase subunit beta</fullName>
        <shortName evidence="9">RNA polymerase subunit beta</shortName>
    </alternativeName>
</protein>
<evidence type="ECO:0000256" key="4">
    <source>
        <dbReference type="ARBA" id="ARBA00022679"/>
    </source>
</evidence>
<dbReference type="SUPFAM" id="SSF64484">
    <property type="entry name" value="beta and beta-prime subunits of DNA dependent RNA-polymerase"/>
    <property type="match status" value="1"/>
</dbReference>
<geneLocation type="chloroplast" evidence="16"/>
<dbReference type="AlphaFoldDB" id="A0A3S5X2Q5"/>
<dbReference type="EC" id="2.7.7.6" evidence="9"/>
<dbReference type="GO" id="GO:0003899">
    <property type="term" value="F:DNA-directed RNA polymerase activity"/>
    <property type="evidence" value="ECO:0007669"/>
    <property type="project" value="UniProtKB-UniRule"/>
</dbReference>
<evidence type="ECO:0000259" key="12">
    <source>
        <dbReference type="Pfam" id="PF00562"/>
    </source>
</evidence>
<dbReference type="Pfam" id="PF04561">
    <property type="entry name" value="RNA_pol_Rpb2_2"/>
    <property type="match status" value="1"/>
</dbReference>
<dbReference type="InterPro" id="IPR007641">
    <property type="entry name" value="RNA_pol_Rpb2_7"/>
</dbReference>
<dbReference type="Pfam" id="PF00562">
    <property type="entry name" value="RNA_pol_Rpb2_6"/>
    <property type="match status" value="1"/>
</dbReference>
<dbReference type="Gene3D" id="2.40.50.150">
    <property type="match status" value="1"/>
</dbReference>
<dbReference type="PANTHER" id="PTHR20856">
    <property type="entry name" value="DNA-DIRECTED RNA POLYMERASE I SUBUNIT 2"/>
    <property type="match status" value="1"/>
</dbReference>
<evidence type="ECO:0000256" key="1">
    <source>
        <dbReference type="ARBA" id="ARBA00004026"/>
    </source>
</evidence>
<dbReference type="InterPro" id="IPR037033">
    <property type="entry name" value="DNA-dir_RNAP_su2_hyb_sf"/>
</dbReference>
<comment type="subunit">
    <text evidence="7 9 11">In plastids the minimal PEP RNA polymerase catalytic core is composed of four subunits: alpha, beta, beta', and beta''. When a (nuclear-encoded) sigma factor is associated with the core the holoenzyme is formed, which can initiate transcription.</text>
</comment>
<dbReference type="InterPro" id="IPR007645">
    <property type="entry name" value="RNA_pol_Rpb2_3"/>
</dbReference>
<evidence type="ECO:0000256" key="11">
    <source>
        <dbReference type="RuleBase" id="RU363031"/>
    </source>
</evidence>
<comment type="catalytic activity">
    <reaction evidence="8 9 11">
        <text>RNA(n) + a ribonucleoside 5'-triphosphate = RNA(n+1) + diphosphate</text>
        <dbReference type="Rhea" id="RHEA:21248"/>
        <dbReference type="Rhea" id="RHEA-COMP:14527"/>
        <dbReference type="Rhea" id="RHEA-COMP:17342"/>
        <dbReference type="ChEBI" id="CHEBI:33019"/>
        <dbReference type="ChEBI" id="CHEBI:61557"/>
        <dbReference type="ChEBI" id="CHEBI:140395"/>
        <dbReference type="EC" id="2.7.7.6"/>
    </reaction>
</comment>
<dbReference type="GO" id="GO:0009507">
    <property type="term" value="C:chloroplast"/>
    <property type="evidence" value="ECO:0007669"/>
    <property type="project" value="UniProtKB-SubCell"/>
</dbReference>
<comment type="subcellular location">
    <subcellularLocation>
        <location evidence="9">Plastid</location>
        <location evidence="9">Chloroplast</location>
    </subcellularLocation>
</comment>
<keyword evidence="5 9" id="KW-0548">Nucleotidyltransferase</keyword>
<dbReference type="Gene3D" id="2.30.150.10">
    <property type="entry name" value="DNA-directed RNA polymerase, beta subunit, external 1 domain"/>
    <property type="match status" value="1"/>
</dbReference>
<comment type="similarity">
    <text evidence="2 9 10">Belongs to the RNA polymerase beta chain family.</text>
</comment>
<dbReference type="PROSITE" id="PS01166">
    <property type="entry name" value="RNA_POL_BETA"/>
    <property type="match status" value="1"/>
</dbReference>
<evidence type="ECO:0000259" key="13">
    <source>
        <dbReference type="Pfam" id="PF04560"/>
    </source>
</evidence>
<keyword evidence="16" id="KW-0150">Chloroplast</keyword>
<feature type="domain" description="RNA polymerase Rpb2" evidence="14">
    <location>
        <begin position="42"/>
        <end position="115"/>
    </location>
</feature>
<dbReference type="Pfam" id="PF04565">
    <property type="entry name" value="RNA_pol_Rpb2_3"/>
    <property type="match status" value="1"/>
</dbReference>
<feature type="domain" description="RNA polymerase Rpb2" evidence="13">
    <location>
        <begin position="994"/>
        <end position="1067"/>
    </location>
</feature>
<dbReference type="InterPro" id="IPR010243">
    <property type="entry name" value="RNA_pol_bsu_bac"/>
</dbReference>
<accession>A0A3S5X2Q5</accession>
<keyword evidence="6 9" id="KW-0804">Transcription</keyword>
<proteinExistence type="inferred from homology"/>
<evidence type="ECO:0000256" key="5">
    <source>
        <dbReference type="ARBA" id="ARBA00022695"/>
    </source>
</evidence>
<keyword evidence="4 9" id="KW-0808">Transferase</keyword>
<evidence type="ECO:0000256" key="8">
    <source>
        <dbReference type="ARBA" id="ARBA00048552"/>
    </source>
</evidence>
<dbReference type="InterPro" id="IPR042107">
    <property type="entry name" value="DNA-dir_RNA_pol_bsu_ext_1_sf"/>
</dbReference>
<dbReference type="Gene3D" id="3.90.1110.10">
    <property type="entry name" value="RNA polymerase Rpb2, domain 2"/>
    <property type="match status" value="1"/>
</dbReference>
<evidence type="ECO:0000256" key="9">
    <source>
        <dbReference type="HAMAP-Rule" id="MF_01321"/>
    </source>
</evidence>
<dbReference type="CDD" id="cd00653">
    <property type="entry name" value="RNA_pol_B_RPB2"/>
    <property type="match status" value="1"/>
</dbReference>
<evidence type="ECO:0000256" key="3">
    <source>
        <dbReference type="ARBA" id="ARBA00022478"/>
    </source>
</evidence>
<keyword evidence="3 9" id="KW-0240">DNA-directed RNA polymerase</keyword>